<comment type="cofactor">
    <cofactor evidence="11">
        <name>[4Fe-4S] cluster</name>
        <dbReference type="ChEBI" id="CHEBI:49883"/>
    </cofactor>
    <text evidence="11">Binds 1 [4Fe-4S] cluster per subunit. Following nitrosylation of the [4Fe-4S] cluster binds 1 [4Fe-8(NO)] cluster per subunit.</text>
</comment>
<evidence type="ECO:0000256" key="11">
    <source>
        <dbReference type="HAMAP-Rule" id="MF_01479"/>
    </source>
</evidence>
<feature type="binding site" evidence="11">
    <location>
        <position position="40"/>
    </location>
    <ligand>
        <name>[4Fe-4S] cluster</name>
        <dbReference type="ChEBI" id="CHEBI:49883"/>
    </ligand>
</feature>
<dbReference type="GO" id="GO:0045454">
    <property type="term" value="P:cell redox homeostasis"/>
    <property type="evidence" value="ECO:0007669"/>
    <property type="project" value="TreeGrafter"/>
</dbReference>
<keyword evidence="6 11" id="KW-0411">Iron-sulfur</keyword>
<dbReference type="GO" id="GO:0047134">
    <property type="term" value="F:protein-disulfide reductase [NAD(P)H] activity"/>
    <property type="evidence" value="ECO:0007669"/>
    <property type="project" value="TreeGrafter"/>
</dbReference>
<evidence type="ECO:0000256" key="3">
    <source>
        <dbReference type="ARBA" id="ARBA00022485"/>
    </source>
</evidence>
<evidence type="ECO:0000256" key="6">
    <source>
        <dbReference type="ARBA" id="ARBA00023014"/>
    </source>
</evidence>
<evidence type="ECO:0000313" key="14">
    <source>
        <dbReference type="EMBL" id="SKL37800.1"/>
    </source>
</evidence>
<dbReference type="Proteomes" id="UP000190074">
    <property type="component" value="Unassembled WGS sequence"/>
</dbReference>
<evidence type="ECO:0000256" key="7">
    <source>
        <dbReference type="ARBA" id="ARBA00023015"/>
    </source>
</evidence>
<feature type="binding site" evidence="11">
    <location>
        <position position="37"/>
    </location>
    <ligand>
        <name>[4Fe-4S] cluster</name>
        <dbReference type="ChEBI" id="CHEBI:49883"/>
    </ligand>
</feature>
<evidence type="ECO:0000313" key="15">
    <source>
        <dbReference type="Proteomes" id="UP000190074"/>
    </source>
</evidence>
<dbReference type="GO" id="GO:0045892">
    <property type="term" value="P:negative regulation of DNA-templated transcription"/>
    <property type="evidence" value="ECO:0007669"/>
    <property type="project" value="TreeGrafter"/>
</dbReference>
<evidence type="ECO:0000256" key="1">
    <source>
        <dbReference type="ARBA" id="ARBA00004496"/>
    </source>
</evidence>
<comment type="function">
    <text evidence="11">Acts as a transcriptional regulator. Probably redox-responsive. The apo- but not holo-form probably binds DNA.</text>
</comment>
<evidence type="ECO:0000259" key="13">
    <source>
        <dbReference type="PROSITE" id="PS51674"/>
    </source>
</evidence>
<keyword evidence="5 11" id="KW-0408">Iron</keyword>
<accession>A0A1U2BSP9</accession>
<keyword evidence="11" id="KW-0963">Cytoplasm</keyword>
<dbReference type="HAMAP" id="MF_01479">
    <property type="entry name" value="WhiB"/>
    <property type="match status" value="1"/>
</dbReference>
<evidence type="ECO:0000256" key="4">
    <source>
        <dbReference type="ARBA" id="ARBA00022723"/>
    </source>
</evidence>
<sequence>MRQLNWQARAVCRDEDPELFFPDPSDTVTARAAQTVCAKCPVRPQCRAAASTRREPYGIWGGVNRELDADRRRAASSPPTNEISTPPTTPTTAEAAQ</sequence>
<keyword evidence="10 11" id="KW-0804">Transcription</keyword>
<dbReference type="AlphaFoldDB" id="A0A1U2BSP9"/>
<dbReference type="GO" id="GO:0003677">
    <property type="term" value="F:DNA binding"/>
    <property type="evidence" value="ECO:0007669"/>
    <property type="project" value="UniProtKB-UniRule"/>
</dbReference>
<dbReference type="InterPro" id="IPR034768">
    <property type="entry name" value="4FE4S_WBL"/>
</dbReference>
<dbReference type="PANTHER" id="PTHR38839">
    <property type="entry name" value="TRANSCRIPTIONAL REGULATOR WHID-RELATED"/>
    <property type="match status" value="1"/>
</dbReference>
<protein>
    <recommendedName>
        <fullName evidence="11">Transcriptional regulator WhiB</fullName>
    </recommendedName>
</protein>
<name>A0A1U2BSP9_9MYCO</name>
<keyword evidence="9 11" id="KW-1015">Disulfide bond</keyword>
<dbReference type="Pfam" id="PF02467">
    <property type="entry name" value="Whib"/>
    <property type="match status" value="1"/>
</dbReference>
<gene>
    <name evidence="11" type="primary">whiB</name>
    <name evidence="14" type="ORF">SAMEA2259716_00306</name>
</gene>
<comment type="similarity">
    <text evidence="2 11">Belongs to the WhiB family.</text>
</comment>
<evidence type="ECO:0000256" key="9">
    <source>
        <dbReference type="ARBA" id="ARBA00023157"/>
    </source>
</evidence>
<dbReference type="GO" id="GO:0005737">
    <property type="term" value="C:cytoplasm"/>
    <property type="evidence" value="ECO:0007669"/>
    <property type="project" value="UniProtKB-SubCell"/>
</dbReference>
<evidence type="ECO:0000256" key="10">
    <source>
        <dbReference type="ARBA" id="ARBA00023163"/>
    </source>
</evidence>
<keyword evidence="4 11" id="KW-0479">Metal-binding</keyword>
<keyword evidence="8 11" id="KW-0238">DNA-binding</keyword>
<evidence type="ECO:0000256" key="12">
    <source>
        <dbReference type="SAM" id="MobiDB-lite"/>
    </source>
</evidence>
<keyword evidence="7 11" id="KW-0805">Transcription regulation</keyword>
<evidence type="ECO:0000256" key="8">
    <source>
        <dbReference type="ARBA" id="ARBA00023125"/>
    </source>
</evidence>
<dbReference type="EMBL" id="FVGW01000001">
    <property type="protein sequence ID" value="SKL37800.1"/>
    <property type="molecule type" value="Genomic_DNA"/>
</dbReference>
<dbReference type="GO" id="GO:0051539">
    <property type="term" value="F:4 iron, 4 sulfur cluster binding"/>
    <property type="evidence" value="ECO:0007669"/>
    <property type="project" value="UniProtKB-UniRule"/>
</dbReference>
<dbReference type="RefSeq" id="WP_079626667.1">
    <property type="nucleotide sequence ID" value="NZ_FVGW01000001.1"/>
</dbReference>
<proteinExistence type="inferred from homology"/>
<keyword evidence="3 11" id="KW-0004">4Fe-4S</keyword>
<feature type="binding site" evidence="11">
    <location>
        <position position="12"/>
    </location>
    <ligand>
        <name>[4Fe-4S] cluster</name>
        <dbReference type="ChEBI" id="CHEBI:49883"/>
    </ligand>
</feature>
<feature type="binding site" evidence="11">
    <location>
        <position position="46"/>
    </location>
    <ligand>
        <name>[4Fe-4S] cluster</name>
        <dbReference type="ChEBI" id="CHEBI:49883"/>
    </ligand>
</feature>
<dbReference type="PROSITE" id="PS51674">
    <property type="entry name" value="4FE4S_WBL"/>
    <property type="match status" value="1"/>
</dbReference>
<evidence type="ECO:0000256" key="2">
    <source>
        <dbReference type="ARBA" id="ARBA00006597"/>
    </source>
</evidence>
<comment type="subcellular location">
    <subcellularLocation>
        <location evidence="1 11">Cytoplasm</location>
    </subcellularLocation>
</comment>
<evidence type="ECO:0000256" key="5">
    <source>
        <dbReference type="ARBA" id="ARBA00023004"/>
    </source>
</evidence>
<comment type="PTM">
    <text evidence="11">The Fe-S cluster can be nitrosylated by nitric oxide (NO).</text>
</comment>
<feature type="compositionally biased region" description="Low complexity" evidence="12">
    <location>
        <begin position="76"/>
        <end position="97"/>
    </location>
</feature>
<organism evidence="14 15">
    <name type="scientific">Mycobacteroides abscessus subsp. massiliense</name>
    <dbReference type="NCBI Taxonomy" id="1962118"/>
    <lineage>
        <taxon>Bacteria</taxon>
        <taxon>Bacillati</taxon>
        <taxon>Actinomycetota</taxon>
        <taxon>Actinomycetes</taxon>
        <taxon>Mycobacteriales</taxon>
        <taxon>Mycobacteriaceae</taxon>
        <taxon>Mycobacteroides</taxon>
        <taxon>Mycobacteroides abscessus</taxon>
    </lineage>
</organism>
<dbReference type="GO" id="GO:0046872">
    <property type="term" value="F:metal ion binding"/>
    <property type="evidence" value="ECO:0007669"/>
    <property type="project" value="UniProtKB-KW"/>
</dbReference>
<comment type="PTM">
    <text evidence="11">Upon Fe-S cluster removal intramolecular disulfide bonds are formed.</text>
</comment>
<reference evidence="14 15" key="1">
    <citation type="submission" date="2016-11" db="EMBL/GenBank/DDBJ databases">
        <authorList>
            <consortium name="Pathogen Informatics"/>
        </authorList>
    </citation>
    <scope>NUCLEOTIDE SEQUENCE [LARGE SCALE GENOMIC DNA]</scope>
    <source>
        <strain evidence="14 15">911</strain>
    </source>
</reference>
<feature type="domain" description="4Fe-4S Wbl-type" evidence="13">
    <location>
        <begin position="11"/>
        <end position="70"/>
    </location>
</feature>
<feature type="region of interest" description="Disordered" evidence="12">
    <location>
        <begin position="64"/>
        <end position="97"/>
    </location>
</feature>
<dbReference type="InterPro" id="IPR003482">
    <property type="entry name" value="Whib"/>
</dbReference>
<dbReference type="GO" id="GO:0035731">
    <property type="term" value="F:dinitrosyl-iron complex binding"/>
    <property type="evidence" value="ECO:0007669"/>
    <property type="project" value="UniProtKB-UniRule"/>
</dbReference>